<dbReference type="Pfam" id="PF17776">
    <property type="entry name" value="NLRC4_HD2"/>
    <property type="match status" value="1"/>
</dbReference>
<keyword evidence="3" id="KW-0433">Leucine-rich repeat</keyword>
<keyword evidence="2" id="KW-0963">Cytoplasm</keyword>
<dbReference type="Pfam" id="PF14484">
    <property type="entry name" value="FISNA"/>
    <property type="match status" value="1"/>
</dbReference>
<dbReference type="EMBL" id="JAHUTJ010051345">
    <property type="protein sequence ID" value="MED6284715.1"/>
    <property type="molecule type" value="Genomic_DNA"/>
</dbReference>
<evidence type="ECO:0000259" key="12">
    <source>
        <dbReference type="PROSITE" id="PS50089"/>
    </source>
</evidence>
<proteinExistence type="predicted"/>
<evidence type="ECO:0000256" key="2">
    <source>
        <dbReference type="ARBA" id="ARBA00022490"/>
    </source>
</evidence>
<keyword evidence="8" id="KW-0862">Zinc</keyword>
<evidence type="ECO:0000259" key="13">
    <source>
        <dbReference type="PROSITE" id="PS50188"/>
    </source>
</evidence>
<dbReference type="InterPro" id="IPR043136">
    <property type="entry name" value="B30.2/SPRY_sf"/>
</dbReference>
<keyword evidence="4" id="KW-0479">Metal-binding</keyword>
<dbReference type="SUPFAM" id="SSF57850">
    <property type="entry name" value="RING/U-box"/>
    <property type="match status" value="1"/>
</dbReference>
<dbReference type="PANTHER" id="PTHR24106">
    <property type="entry name" value="NACHT, LRR AND CARD DOMAINS-CONTAINING"/>
    <property type="match status" value="1"/>
</dbReference>
<protein>
    <submittedName>
        <fullName evidence="15">Uncharacterized protein</fullName>
    </submittedName>
</protein>
<dbReference type="InterPro" id="IPR029495">
    <property type="entry name" value="NACHT-assoc"/>
</dbReference>
<dbReference type="InterPro" id="IPR006574">
    <property type="entry name" value="PRY"/>
</dbReference>
<dbReference type="Pfam" id="PF17779">
    <property type="entry name" value="WHD_NOD2"/>
    <property type="match status" value="1"/>
</dbReference>
<comment type="subcellular location">
    <subcellularLocation>
        <location evidence="1">Cytoplasm</location>
    </subcellularLocation>
</comment>
<organism evidence="15 16">
    <name type="scientific">Characodon lateralis</name>
    <dbReference type="NCBI Taxonomy" id="208331"/>
    <lineage>
        <taxon>Eukaryota</taxon>
        <taxon>Metazoa</taxon>
        <taxon>Chordata</taxon>
        <taxon>Craniata</taxon>
        <taxon>Vertebrata</taxon>
        <taxon>Euteleostomi</taxon>
        <taxon>Actinopterygii</taxon>
        <taxon>Neopterygii</taxon>
        <taxon>Teleostei</taxon>
        <taxon>Neoteleostei</taxon>
        <taxon>Acanthomorphata</taxon>
        <taxon>Ovalentaria</taxon>
        <taxon>Atherinomorphae</taxon>
        <taxon>Cyprinodontiformes</taxon>
        <taxon>Goodeidae</taxon>
        <taxon>Characodon</taxon>
    </lineage>
</organism>
<dbReference type="PROSITE" id="PS50089">
    <property type="entry name" value="ZF_RING_2"/>
    <property type="match status" value="1"/>
</dbReference>
<dbReference type="InterPro" id="IPR003877">
    <property type="entry name" value="SPRY_dom"/>
</dbReference>
<dbReference type="SMART" id="SM00449">
    <property type="entry name" value="SPRY"/>
    <property type="match status" value="1"/>
</dbReference>
<keyword evidence="7 10" id="KW-0863">Zinc-finger</keyword>
<dbReference type="Gene3D" id="3.40.50.300">
    <property type="entry name" value="P-loop containing nucleotide triphosphate hydrolases"/>
    <property type="match status" value="1"/>
</dbReference>
<dbReference type="InterPro" id="IPR007111">
    <property type="entry name" value="NACHT_NTPase"/>
</dbReference>
<dbReference type="PROSITE" id="PS50837">
    <property type="entry name" value="NACHT"/>
    <property type="match status" value="1"/>
</dbReference>
<dbReference type="SMART" id="SM01288">
    <property type="entry name" value="FISNA"/>
    <property type="match status" value="1"/>
</dbReference>
<evidence type="ECO:0000256" key="11">
    <source>
        <dbReference type="SAM" id="MobiDB-lite"/>
    </source>
</evidence>
<evidence type="ECO:0000256" key="5">
    <source>
        <dbReference type="ARBA" id="ARBA00022737"/>
    </source>
</evidence>
<dbReference type="InterPro" id="IPR032675">
    <property type="entry name" value="LRR_dom_sf"/>
</dbReference>
<dbReference type="InterPro" id="IPR027417">
    <property type="entry name" value="P-loop_NTPase"/>
</dbReference>
<evidence type="ECO:0000313" key="15">
    <source>
        <dbReference type="EMBL" id="MED6284715.1"/>
    </source>
</evidence>
<gene>
    <name evidence="15" type="ORF">CHARACLAT_021813</name>
</gene>
<feature type="region of interest" description="Disordered" evidence="11">
    <location>
        <begin position="24"/>
        <end position="120"/>
    </location>
</feature>
<name>A0ABU7EF03_9TELE</name>
<evidence type="ECO:0000313" key="16">
    <source>
        <dbReference type="Proteomes" id="UP001352852"/>
    </source>
</evidence>
<feature type="domain" description="NACHT" evidence="14">
    <location>
        <begin position="349"/>
        <end position="483"/>
    </location>
</feature>
<feature type="compositionally biased region" description="Low complexity" evidence="11">
    <location>
        <begin position="80"/>
        <end position="105"/>
    </location>
</feature>
<feature type="domain" description="RING-type" evidence="12">
    <location>
        <begin position="214"/>
        <end position="250"/>
    </location>
</feature>
<dbReference type="InterPro" id="IPR013083">
    <property type="entry name" value="Znf_RING/FYVE/PHD"/>
</dbReference>
<dbReference type="InterPro" id="IPR041267">
    <property type="entry name" value="NLRP_HD2"/>
</dbReference>
<dbReference type="InterPro" id="IPR051261">
    <property type="entry name" value="NLR"/>
</dbReference>
<evidence type="ECO:0000256" key="4">
    <source>
        <dbReference type="ARBA" id="ARBA00022723"/>
    </source>
</evidence>
<evidence type="ECO:0000256" key="8">
    <source>
        <dbReference type="ARBA" id="ARBA00022833"/>
    </source>
</evidence>
<dbReference type="Pfam" id="PF00622">
    <property type="entry name" value="SPRY"/>
    <property type="match status" value="1"/>
</dbReference>
<dbReference type="InterPro" id="IPR001841">
    <property type="entry name" value="Znf_RING"/>
</dbReference>
<dbReference type="Pfam" id="PF05729">
    <property type="entry name" value="NACHT"/>
    <property type="match status" value="1"/>
</dbReference>
<keyword evidence="16" id="KW-1185">Reference proteome</keyword>
<evidence type="ECO:0000256" key="3">
    <source>
        <dbReference type="ARBA" id="ARBA00022614"/>
    </source>
</evidence>
<dbReference type="SMART" id="SM00184">
    <property type="entry name" value="RING"/>
    <property type="match status" value="1"/>
</dbReference>
<dbReference type="PRINTS" id="PR01407">
    <property type="entry name" value="BUTYPHLNCDUF"/>
</dbReference>
<dbReference type="SMART" id="SM00368">
    <property type="entry name" value="LRR_RI"/>
    <property type="match status" value="3"/>
</dbReference>
<feature type="region of interest" description="Disordered" evidence="11">
    <location>
        <begin position="165"/>
        <end position="212"/>
    </location>
</feature>
<evidence type="ECO:0000256" key="9">
    <source>
        <dbReference type="ARBA" id="ARBA00022840"/>
    </source>
</evidence>
<feature type="compositionally biased region" description="Gly residues" evidence="11">
    <location>
        <begin position="32"/>
        <end position="43"/>
    </location>
</feature>
<evidence type="ECO:0000256" key="10">
    <source>
        <dbReference type="PROSITE-ProRule" id="PRU00175"/>
    </source>
</evidence>
<dbReference type="InterPro" id="IPR003879">
    <property type="entry name" value="Butyrophylin_SPRY"/>
</dbReference>
<dbReference type="Gene3D" id="3.80.10.10">
    <property type="entry name" value="Ribonuclease Inhibitor"/>
    <property type="match status" value="1"/>
</dbReference>
<keyword evidence="6" id="KW-0547">Nucleotide-binding</keyword>
<dbReference type="Proteomes" id="UP001352852">
    <property type="component" value="Unassembled WGS sequence"/>
</dbReference>
<sequence>MSHREEAQGTAQDTLEGLCLSAGLGTALTPPGGTGGGVWGEGSRGVSTKSAASATRSRTKWKTTIAAAEMAERKRRRLSESSSASNSSSLSEEPTSSSTELPECSQFSGTGLRAPSVVSMKSDRSKDAAIFFGPGKTQSSQVSGTGLPALSNVSMKSDRSKDAAIFFGPGKTRGSQFSGTGLPAPSSESVKSDSSKGNPINFGPGKTQSQPSHCSVCEQSLRDLVKFACGHWSCRDCAEAALDRSACPKCGKKPRKIHDKDPILKVKKNLQKAMRKKFSFISEGNGDQQTSLKNIYTTLYVTTGEREGVSEDHELRHLKGSLEKQSSLHSTVNLTDIFKPLPNQNKPQRAVLTNGVAGIGKTFAVQKFIFDWAEEEANQEIDLIFILAFRELNLIIRERSLHELLSEFHPELRPFKDSPDYAKAKIIIIFDGLDESRLPLNFENMKTVSSLTEKTSVGNLLANLIHGNLLADANIWITSRPAAASQIPAKNIDMVTEIRGFTDPQKVEYFRRRFNHDLSLADRITAHIQSSQSLDIMCQIPIFCWISAVLFQEVFGGDEKTEIPQTLTEMMAHFVFAQTKRRSRKYEKKSEAHKGKLLTTQKEFLLKLGKLAFTQLLGNNLIFYEEDLKDCDIDPEEASIYSGFCNTILREEVFSQRKINFFVHLTLQEFFAALYVYECFVTKKTKQLGNFLNLEDENHALLDLVKMTVDKVLEKKNGHLDFFLRFLLGLLVEPNRRFLQDMLTSVDPNEDTEKKALTYLRSIRRKNLSPDSCINIFQTMVEMRDHKLKDEIQEYLQLDHRSEKELTPLHCSALAYMLQVSKNELDELDLKSYNTTDEGRRRLIPAVRSSKKAVLNDCNVTAEWIEHLVFGLKFPFSPLQYLDLTNNDLMVSSVKMLCDGLSSPCCKLKILKLSGCLVTQKGCEYLVSALTSNPSHLVELDLSYNHPGESGIRMISEKCQLERFNFQHHGDHRLKPGLKKYACSPTLDSNTAHKKLLLSDGNRKVVWVEIEEPYPDHTERFDRCLQVLCEQGLQERCYFEVKLVEPCTIGLTYKSIVRKGDTADCRLGMNERSWCKICSEEGCYMQHNKNKIFVSSLRCSRVGVYLDWEAGSISFYKVSHGSLSHLHTYKGMVFSEALYPAVELFPHSSAWFCYLK</sequence>
<feature type="domain" description="B30.2/SPRY" evidence="13">
    <location>
        <begin position="965"/>
        <end position="1156"/>
    </location>
</feature>
<reference evidence="15 16" key="1">
    <citation type="submission" date="2021-06" db="EMBL/GenBank/DDBJ databases">
        <authorList>
            <person name="Palmer J.M."/>
        </authorList>
    </citation>
    <scope>NUCLEOTIDE SEQUENCE [LARGE SCALE GENOMIC DNA]</scope>
    <source>
        <strain evidence="15 16">CL_MEX2019</strain>
        <tissue evidence="15">Muscle</tissue>
    </source>
</reference>
<dbReference type="SUPFAM" id="SSF49899">
    <property type="entry name" value="Concanavalin A-like lectins/glucanases"/>
    <property type="match status" value="1"/>
</dbReference>
<accession>A0ABU7EF03</accession>
<evidence type="ECO:0000256" key="7">
    <source>
        <dbReference type="ARBA" id="ARBA00022771"/>
    </source>
</evidence>
<evidence type="ECO:0000256" key="1">
    <source>
        <dbReference type="ARBA" id="ARBA00004496"/>
    </source>
</evidence>
<dbReference type="PROSITE" id="PS50188">
    <property type="entry name" value="B302_SPRY"/>
    <property type="match status" value="1"/>
</dbReference>
<dbReference type="Gene3D" id="2.60.120.920">
    <property type="match status" value="1"/>
</dbReference>
<feature type="compositionally biased region" description="Low complexity" evidence="11">
    <location>
        <begin position="47"/>
        <end position="56"/>
    </location>
</feature>
<dbReference type="CDD" id="cd16040">
    <property type="entry name" value="SPRY_PRY_SNTX"/>
    <property type="match status" value="1"/>
</dbReference>
<comment type="caution">
    <text evidence="15">The sequence shown here is derived from an EMBL/GenBank/DDBJ whole genome shotgun (WGS) entry which is preliminary data.</text>
</comment>
<dbReference type="InterPro" id="IPR001870">
    <property type="entry name" value="B30.2/SPRY"/>
</dbReference>
<evidence type="ECO:0000256" key="6">
    <source>
        <dbReference type="ARBA" id="ARBA00022741"/>
    </source>
</evidence>
<dbReference type="InterPro" id="IPR013320">
    <property type="entry name" value="ConA-like_dom_sf"/>
</dbReference>
<dbReference type="SUPFAM" id="SSF52047">
    <property type="entry name" value="RNI-like"/>
    <property type="match status" value="1"/>
</dbReference>
<dbReference type="InterPro" id="IPR041075">
    <property type="entry name" value="NOD1/2_WH"/>
</dbReference>
<evidence type="ECO:0000259" key="14">
    <source>
        <dbReference type="PROSITE" id="PS50837"/>
    </source>
</evidence>
<keyword evidence="5" id="KW-0677">Repeat</keyword>
<dbReference type="Gene3D" id="3.30.40.10">
    <property type="entry name" value="Zinc/RING finger domain, C3HC4 (zinc finger)"/>
    <property type="match status" value="1"/>
</dbReference>
<dbReference type="Pfam" id="PF13765">
    <property type="entry name" value="PRY"/>
    <property type="match status" value="1"/>
</dbReference>
<dbReference type="SMART" id="SM00589">
    <property type="entry name" value="PRY"/>
    <property type="match status" value="1"/>
</dbReference>
<keyword evidence="9" id="KW-0067">ATP-binding</keyword>